<comment type="similarity">
    <text evidence="5 6">Belongs to the XseA family.</text>
</comment>
<feature type="domain" description="OB-fold nucleic acid binding" evidence="9">
    <location>
        <begin position="10"/>
        <end position="104"/>
    </location>
</feature>
<evidence type="ECO:0000256" key="6">
    <source>
        <dbReference type="RuleBase" id="RU004355"/>
    </source>
</evidence>
<dbReference type="GO" id="GO:0003676">
    <property type="term" value="F:nucleic acid binding"/>
    <property type="evidence" value="ECO:0007669"/>
    <property type="project" value="InterPro"/>
</dbReference>
<dbReference type="PANTHER" id="PTHR30008">
    <property type="entry name" value="EXODEOXYRIBONUCLEASE 7 LARGE SUBUNIT"/>
    <property type="match status" value="1"/>
</dbReference>
<feature type="domain" description="Exonuclease VII large subunit C-terminal" evidence="8">
    <location>
        <begin position="127"/>
        <end position="442"/>
    </location>
</feature>
<dbReference type="GO" id="GO:0005737">
    <property type="term" value="C:cytoplasm"/>
    <property type="evidence" value="ECO:0007669"/>
    <property type="project" value="UniProtKB-SubCell"/>
</dbReference>
<dbReference type="GO" id="GO:0006308">
    <property type="term" value="P:DNA catabolic process"/>
    <property type="evidence" value="ECO:0007669"/>
    <property type="project" value="UniProtKB-UniRule"/>
</dbReference>
<dbReference type="Pfam" id="PF02601">
    <property type="entry name" value="Exonuc_VII_L"/>
    <property type="match status" value="1"/>
</dbReference>
<dbReference type="InterPro" id="IPR003753">
    <property type="entry name" value="Exonuc_VII_L"/>
</dbReference>
<dbReference type="STRING" id="930129.SAMN05216352_10147"/>
<dbReference type="InterPro" id="IPR025824">
    <property type="entry name" value="OB-fold_nuc-bd_dom"/>
</dbReference>
<dbReference type="EMBL" id="FNDU01000001">
    <property type="protein sequence ID" value="SDH35403.1"/>
    <property type="molecule type" value="Genomic_DNA"/>
</dbReference>
<dbReference type="Pfam" id="PF13742">
    <property type="entry name" value="tRNA_anti_2"/>
    <property type="match status" value="1"/>
</dbReference>
<keyword evidence="11" id="KW-1185">Reference proteome</keyword>
<proteinExistence type="inferred from homology"/>
<dbReference type="EC" id="3.1.11.6" evidence="5"/>
<evidence type="ECO:0000313" key="10">
    <source>
        <dbReference type="EMBL" id="SDH35403.1"/>
    </source>
</evidence>
<dbReference type="Proteomes" id="UP000199017">
    <property type="component" value="Unassembled WGS sequence"/>
</dbReference>
<feature type="coiled-coil region" evidence="7">
    <location>
        <begin position="268"/>
        <end position="340"/>
    </location>
</feature>
<comment type="catalytic activity">
    <reaction evidence="5 6">
        <text>Exonucleolytic cleavage in either 5'- to 3'- or 3'- to 5'-direction to yield nucleoside 5'-phosphates.</text>
        <dbReference type="EC" id="3.1.11.6"/>
    </reaction>
</comment>
<dbReference type="AlphaFoldDB" id="A0A1G8BQP8"/>
<evidence type="ECO:0000259" key="8">
    <source>
        <dbReference type="Pfam" id="PF02601"/>
    </source>
</evidence>
<keyword evidence="1 5" id="KW-0963">Cytoplasm</keyword>
<keyword evidence="2 5" id="KW-0540">Nuclease</keyword>
<dbReference type="GO" id="GO:0009318">
    <property type="term" value="C:exodeoxyribonuclease VII complex"/>
    <property type="evidence" value="ECO:0007669"/>
    <property type="project" value="UniProtKB-UniRule"/>
</dbReference>
<comment type="subcellular location">
    <subcellularLocation>
        <location evidence="5 6">Cytoplasm</location>
    </subcellularLocation>
</comment>
<evidence type="ECO:0000259" key="9">
    <source>
        <dbReference type="Pfam" id="PF13742"/>
    </source>
</evidence>
<keyword evidence="7" id="KW-0175">Coiled coil</keyword>
<comment type="subunit">
    <text evidence="5">Heterooligomer composed of large and small subunits.</text>
</comment>
<protein>
    <recommendedName>
        <fullName evidence="5">Exodeoxyribonuclease 7 large subunit</fullName>
        <ecNumber evidence="5">3.1.11.6</ecNumber>
    </recommendedName>
    <alternativeName>
        <fullName evidence="5">Exodeoxyribonuclease VII large subunit</fullName>
        <shortName evidence="5">Exonuclease VII large subunit</shortName>
    </alternativeName>
</protein>
<accession>A0A1G8BQP8</accession>
<organism evidence="10 11">
    <name type="scientific">Alteribacillus bidgolensis</name>
    <dbReference type="NCBI Taxonomy" id="930129"/>
    <lineage>
        <taxon>Bacteria</taxon>
        <taxon>Bacillati</taxon>
        <taxon>Bacillota</taxon>
        <taxon>Bacilli</taxon>
        <taxon>Bacillales</taxon>
        <taxon>Bacillaceae</taxon>
        <taxon>Alteribacillus</taxon>
    </lineage>
</organism>
<evidence type="ECO:0000256" key="2">
    <source>
        <dbReference type="ARBA" id="ARBA00022722"/>
    </source>
</evidence>
<sequence length="466" mass="53860">MLFEQGKWTTVSQLTTHIKKTIEMESNLQQVWLRAEISNFKKHSRGHMYFTLKDEKSRISAVMFAGNNRFLTFQPENGMKVLIKGHVSVYEPFGQYQLYVKEMEPDGIGQLYIQYEKLKKQLETEGLFAPERKKSLPVFPREIAIITSPTGAAIRDMITTLKRRFPLIRITLFPVLVQGENAPVSISSAMEKAELMGGFDLIIFGRGGGSIEELWAFNEEAVARKIASLSIPTISAVGHETDFTIADFTADLRAATPTAAAEMAVPVLKELEKQHNQLKTRLQKALKDQVKRENEKLERIKRSYAFRYPTHLIKQKEQELDRLLERLNKALFDKKELRREQLLTFKKRLERQHPYRLLEGERSKLNHMDEKTFKAMERYLTGKYERFKHTLQKLNILNPLEVMQRGYNVTYNQKGQLVKSIKQIEPGEEISMHIQDGTVHAKAESVSKDSLWFGNKSDKGDGVRDR</sequence>
<dbReference type="OrthoDB" id="9802795at2"/>
<evidence type="ECO:0000256" key="1">
    <source>
        <dbReference type="ARBA" id="ARBA00022490"/>
    </source>
</evidence>
<dbReference type="NCBIfam" id="TIGR00237">
    <property type="entry name" value="xseA"/>
    <property type="match status" value="1"/>
</dbReference>
<evidence type="ECO:0000256" key="3">
    <source>
        <dbReference type="ARBA" id="ARBA00022801"/>
    </source>
</evidence>
<name>A0A1G8BQP8_9BACI</name>
<dbReference type="HAMAP" id="MF_00378">
    <property type="entry name" value="Exonuc_7_L"/>
    <property type="match status" value="1"/>
</dbReference>
<dbReference type="CDD" id="cd04489">
    <property type="entry name" value="ExoVII_LU_OBF"/>
    <property type="match status" value="1"/>
</dbReference>
<evidence type="ECO:0000256" key="7">
    <source>
        <dbReference type="SAM" id="Coils"/>
    </source>
</evidence>
<keyword evidence="4 5" id="KW-0269">Exonuclease</keyword>
<keyword evidence="3 5" id="KW-0378">Hydrolase</keyword>
<dbReference type="RefSeq" id="WP_091579281.1">
    <property type="nucleotide sequence ID" value="NZ_FNDU01000001.1"/>
</dbReference>
<gene>
    <name evidence="5" type="primary">xseA</name>
    <name evidence="10" type="ORF">SAMN05216352_10147</name>
</gene>
<dbReference type="InterPro" id="IPR020579">
    <property type="entry name" value="Exonuc_VII_lsu_C"/>
</dbReference>
<reference evidence="10 11" key="1">
    <citation type="submission" date="2016-10" db="EMBL/GenBank/DDBJ databases">
        <authorList>
            <person name="de Groot N.N."/>
        </authorList>
    </citation>
    <scope>NUCLEOTIDE SEQUENCE [LARGE SCALE GENOMIC DNA]</scope>
    <source>
        <strain evidence="11">P4B,CCM 7963,CECT 7998,DSM 25260,IBRC-M 10614,KCTC 13821</strain>
    </source>
</reference>
<evidence type="ECO:0000256" key="5">
    <source>
        <dbReference type="HAMAP-Rule" id="MF_00378"/>
    </source>
</evidence>
<comment type="function">
    <text evidence="5">Bidirectionally degrades single-stranded DNA into large acid-insoluble oligonucleotides, which are then degraded further into small acid-soluble oligonucleotides.</text>
</comment>
<dbReference type="PANTHER" id="PTHR30008:SF0">
    <property type="entry name" value="EXODEOXYRIBONUCLEASE 7 LARGE SUBUNIT"/>
    <property type="match status" value="1"/>
</dbReference>
<evidence type="ECO:0000256" key="4">
    <source>
        <dbReference type="ARBA" id="ARBA00022839"/>
    </source>
</evidence>
<dbReference type="GO" id="GO:0008855">
    <property type="term" value="F:exodeoxyribonuclease VII activity"/>
    <property type="evidence" value="ECO:0007669"/>
    <property type="project" value="UniProtKB-UniRule"/>
</dbReference>
<evidence type="ECO:0000313" key="11">
    <source>
        <dbReference type="Proteomes" id="UP000199017"/>
    </source>
</evidence>